<dbReference type="PANTHER" id="PTHR43133:SF46">
    <property type="entry name" value="RNA POLYMERASE SIGMA-70 FACTOR ECF SUBFAMILY"/>
    <property type="match status" value="1"/>
</dbReference>
<dbReference type="Pfam" id="PF04542">
    <property type="entry name" value="Sigma70_r2"/>
    <property type="match status" value="1"/>
</dbReference>
<dbReference type="Proteomes" id="UP001595792">
    <property type="component" value="Unassembled WGS sequence"/>
</dbReference>
<evidence type="ECO:0000313" key="6">
    <source>
        <dbReference type="EMBL" id="MFC4196790.1"/>
    </source>
</evidence>
<evidence type="ECO:0000259" key="5">
    <source>
        <dbReference type="SMART" id="SM00421"/>
    </source>
</evidence>
<keyword evidence="7" id="KW-1185">Reference proteome</keyword>
<dbReference type="InterPro" id="IPR000792">
    <property type="entry name" value="Tscrpt_reg_LuxR_C"/>
</dbReference>
<organism evidence="6 7">
    <name type="scientific">Pedobacter jamesrossensis</name>
    <dbReference type="NCBI Taxonomy" id="1908238"/>
    <lineage>
        <taxon>Bacteria</taxon>
        <taxon>Pseudomonadati</taxon>
        <taxon>Bacteroidota</taxon>
        <taxon>Sphingobacteriia</taxon>
        <taxon>Sphingobacteriales</taxon>
        <taxon>Sphingobacteriaceae</taxon>
        <taxon>Pedobacter</taxon>
    </lineage>
</organism>
<dbReference type="NCBIfam" id="TIGR02937">
    <property type="entry name" value="sigma70-ECF"/>
    <property type="match status" value="1"/>
</dbReference>
<dbReference type="InterPro" id="IPR013324">
    <property type="entry name" value="RNA_pol_sigma_r3/r4-like"/>
</dbReference>
<evidence type="ECO:0000313" key="7">
    <source>
        <dbReference type="Proteomes" id="UP001595792"/>
    </source>
</evidence>
<dbReference type="SMART" id="SM00421">
    <property type="entry name" value="HTH_LUXR"/>
    <property type="match status" value="1"/>
</dbReference>
<dbReference type="InterPro" id="IPR014284">
    <property type="entry name" value="RNA_pol_sigma-70_dom"/>
</dbReference>
<keyword evidence="3" id="KW-0731">Sigma factor</keyword>
<dbReference type="CDD" id="cd06171">
    <property type="entry name" value="Sigma70_r4"/>
    <property type="match status" value="1"/>
</dbReference>
<name>A0ABV8NII0_9SPHI</name>
<gene>
    <name evidence="6" type="ORF">ACFOUY_08780</name>
</gene>
<evidence type="ECO:0000256" key="2">
    <source>
        <dbReference type="ARBA" id="ARBA00023015"/>
    </source>
</evidence>
<dbReference type="SUPFAM" id="SSF88659">
    <property type="entry name" value="Sigma3 and sigma4 domains of RNA polymerase sigma factors"/>
    <property type="match status" value="1"/>
</dbReference>
<evidence type="ECO:0000256" key="4">
    <source>
        <dbReference type="ARBA" id="ARBA00023163"/>
    </source>
</evidence>
<dbReference type="InterPro" id="IPR014327">
    <property type="entry name" value="RNA_pol_sigma70_bacteroid"/>
</dbReference>
<dbReference type="InterPro" id="IPR013249">
    <property type="entry name" value="RNA_pol_sigma70_r4_t2"/>
</dbReference>
<keyword evidence="2" id="KW-0805">Transcription regulation</keyword>
<dbReference type="EMBL" id="JBHSBY010000038">
    <property type="protein sequence ID" value="MFC4196790.1"/>
    <property type="molecule type" value="Genomic_DNA"/>
</dbReference>
<protein>
    <submittedName>
        <fullName evidence="6">RNA polymerase sigma factor</fullName>
    </submittedName>
</protein>
<dbReference type="InterPro" id="IPR013325">
    <property type="entry name" value="RNA_pol_sigma_r2"/>
</dbReference>
<accession>A0ABV8NII0</accession>
<dbReference type="RefSeq" id="WP_378960131.1">
    <property type="nucleotide sequence ID" value="NZ_JBHRXC010000016.1"/>
</dbReference>
<evidence type="ECO:0000256" key="3">
    <source>
        <dbReference type="ARBA" id="ARBA00023082"/>
    </source>
</evidence>
<dbReference type="NCBIfam" id="TIGR02985">
    <property type="entry name" value="Sig70_bacteroi1"/>
    <property type="match status" value="1"/>
</dbReference>
<proteinExistence type="inferred from homology"/>
<keyword evidence="4" id="KW-0804">Transcription</keyword>
<reference evidence="7" key="1">
    <citation type="journal article" date="2019" name="Int. J. Syst. Evol. Microbiol.">
        <title>The Global Catalogue of Microorganisms (GCM) 10K type strain sequencing project: providing services to taxonomists for standard genome sequencing and annotation.</title>
        <authorList>
            <consortium name="The Broad Institute Genomics Platform"/>
            <consortium name="The Broad Institute Genome Sequencing Center for Infectious Disease"/>
            <person name="Wu L."/>
            <person name="Ma J."/>
        </authorList>
    </citation>
    <scope>NUCLEOTIDE SEQUENCE [LARGE SCALE GENOMIC DNA]</scope>
    <source>
        <strain evidence="7">CCM 8689</strain>
    </source>
</reference>
<dbReference type="Gene3D" id="1.10.1740.10">
    <property type="match status" value="1"/>
</dbReference>
<feature type="domain" description="HTH luxR-type" evidence="5">
    <location>
        <begin position="130"/>
        <end position="186"/>
    </location>
</feature>
<evidence type="ECO:0000256" key="1">
    <source>
        <dbReference type="ARBA" id="ARBA00010641"/>
    </source>
</evidence>
<dbReference type="InterPro" id="IPR039425">
    <property type="entry name" value="RNA_pol_sigma-70-like"/>
</dbReference>
<dbReference type="Gene3D" id="1.10.10.10">
    <property type="entry name" value="Winged helix-like DNA-binding domain superfamily/Winged helix DNA-binding domain"/>
    <property type="match status" value="1"/>
</dbReference>
<dbReference type="Pfam" id="PF08281">
    <property type="entry name" value="Sigma70_r4_2"/>
    <property type="match status" value="1"/>
</dbReference>
<sequence length="196" mass="22866">MPSLNTYSDSELVLLVKNGNGTAFKEIYERYWTILFLHGSRVLGDEEDAKDIVQELFVQLWNKADELNFGHSLSAYLFTATKNRILNHLAHRKVKSDYEESLRNFVQEGELITEEHLREKELALIIEREISLLPPRMREVFELSRKEFLSYKEIAESLNISEHTVRRQVSNALSILRSRMGLPTIVIYMLLSNHKS</sequence>
<dbReference type="InterPro" id="IPR007627">
    <property type="entry name" value="RNA_pol_sigma70_r2"/>
</dbReference>
<dbReference type="PANTHER" id="PTHR43133">
    <property type="entry name" value="RNA POLYMERASE ECF-TYPE SIGMA FACTO"/>
    <property type="match status" value="1"/>
</dbReference>
<dbReference type="SUPFAM" id="SSF88946">
    <property type="entry name" value="Sigma2 domain of RNA polymerase sigma factors"/>
    <property type="match status" value="1"/>
</dbReference>
<dbReference type="InterPro" id="IPR036388">
    <property type="entry name" value="WH-like_DNA-bd_sf"/>
</dbReference>
<comment type="caution">
    <text evidence="6">The sequence shown here is derived from an EMBL/GenBank/DDBJ whole genome shotgun (WGS) entry which is preliminary data.</text>
</comment>
<comment type="similarity">
    <text evidence="1">Belongs to the sigma-70 factor family. ECF subfamily.</text>
</comment>